<feature type="region of interest" description="Disordered" evidence="1">
    <location>
        <begin position="191"/>
        <end position="216"/>
    </location>
</feature>
<dbReference type="Gene3D" id="3.30.559.10">
    <property type="entry name" value="Chloramphenicol acetyltransferase-like domain"/>
    <property type="match status" value="1"/>
</dbReference>
<evidence type="ECO:0000313" key="3">
    <source>
        <dbReference type="Proteomes" id="UP001190466"/>
    </source>
</evidence>
<dbReference type="Proteomes" id="UP001190466">
    <property type="component" value="Chromosome"/>
</dbReference>
<sequence length="444" mass="47236">MSNVLDVLDQAAFDIPRASGSSTVLQCTWVYSHPINAGNLQRFRDHLQQGRLSRRIEQSSLGFGRHRWVAPDRALDIEMAAPRPREALEDWLEEQARTPISCESGPEWHLAVLPFSGGGAGVSLVISHCLTDGVGLCEAIADAALGRDAAVSWPPAASRGRWRALHEDAVQSIRDIPAVCRGFAAATRLARRNREQAKSSPRPDLKRPALQKSATESSAAPVVTVFVDADEWTTRAQSLGGTNNSLLVGVSSCLAQRAGRVAADGSVVVLVPVNERIPGDTRANAIGGVGVKVDPTRVTTDLSEVRVAVKQALSDHAELADLERATNALVPLSPQRLLKAAGDAVTGAQFNLISGSNVGAVDAAAARPDGTDADLFALRLCYFGPMEDAVQRCGGVQTVLSGTAQGRVFLSLVSYLPAHPNSKDALRQDLLRTLQQFSLNGTCL</sequence>
<reference evidence="2 3" key="1">
    <citation type="submission" date="2023-08" db="EMBL/GenBank/DDBJ databases">
        <authorList>
            <person name="Folkvardsen B D."/>
            <person name="Norman A."/>
        </authorList>
    </citation>
    <scope>NUCLEOTIDE SEQUENCE [LARGE SCALE GENOMIC DNA]</scope>
    <source>
        <strain evidence="2 3">Mu0050</strain>
    </source>
</reference>
<dbReference type="InterPro" id="IPR023213">
    <property type="entry name" value="CAT-like_dom_sf"/>
</dbReference>
<organism evidence="2 3">
    <name type="scientific">[Mycobacterium] wendilense</name>
    <dbReference type="NCBI Taxonomy" id="3064284"/>
    <lineage>
        <taxon>Bacteria</taxon>
        <taxon>Bacillati</taxon>
        <taxon>Actinomycetota</taxon>
        <taxon>Actinomycetes</taxon>
        <taxon>Mycobacteriales</taxon>
        <taxon>Mycobacteriaceae</taxon>
        <taxon>Mycolicibacter</taxon>
    </lineage>
</organism>
<evidence type="ECO:0000313" key="2">
    <source>
        <dbReference type="EMBL" id="CAJ1579341.1"/>
    </source>
</evidence>
<proteinExistence type="predicted"/>
<name>A0ABN9NZB3_9MYCO</name>
<accession>A0ABN9NZB3</accession>
<keyword evidence="3" id="KW-1185">Reference proteome</keyword>
<gene>
    <name evidence="2" type="ORF">MU0050_000459</name>
</gene>
<protein>
    <recommendedName>
        <fullName evidence="4">Fatty acyl-AMP ligase FadD28 and polyketide synthase</fullName>
    </recommendedName>
</protein>
<feature type="compositionally biased region" description="Basic and acidic residues" evidence="1">
    <location>
        <begin position="192"/>
        <end position="207"/>
    </location>
</feature>
<evidence type="ECO:0008006" key="4">
    <source>
        <dbReference type="Google" id="ProtNLM"/>
    </source>
</evidence>
<dbReference type="EMBL" id="OY726395">
    <property type="protein sequence ID" value="CAJ1579341.1"/>
    <property type="molecule type" value="Genomic_DNA"/>
</dbReference>
<evidence type="ECO:0000256" key="1">
    <source>
        <dbReference type="SAM" id="MobiDB-lite"/>
    </source>
</evidence>
<dbReference type="RefSeq" id="WP_316513957.1">
    <property type="nucleotide sequence ID" value="NZ_OY726395.1"/>
</dbReference>
<dbReference type="SUPFAM" id="SSF52777">
    <property type="entry name" value="CoA-dependent acyltransferases"/>
    <property type="match status" value="1"/>
</dbReference>